<organism evidence="3">
    <name type="scientific">Schistosoma curassoni</name>
    <dbReference type="NCBI Taxonomy" id="6186"/>
    <lineage>
        <taxon>Eukaryota</taxon>
        <taxon>Metazoa</taxon>
        <taxon>Spiralia</taxon>
        <taxon>Lophotrochozoa</taxon>
        <taxon>Platyhelminthes</taxon>
        <taxon>Trematoda</taxon>
        <taxon>Digenea</taxon>
        <taxon>Strigeidida</taxon>
        <taxon>Schistosomatoidea</taxon>
        <taxon>Schistosomatidae</taxon>
        <taxon>Schistosoma</taxon>
    </lineage>
</organism>
<reference evidence="3" key="1">
    <citation type="submission" date="2016-06" db="UniProtKB">
        <authorList>
            <consortium name="WormBaseParasite"/>
        </authorList>
    </citation>
    <scope>IDENTIFICATION</scope>
</reference>
<dbReference type="EMBL" id="UZAK01032576">
    <property type="protein sequence ID" value="VDP28948.1"/>
    <property type="molecule type" value="Genomic_DNA"/>
</dbReference>
<dbReference type="Proteomes" id="UP000279833">
    <property type="component" value="Unassembled WGS sequence"/>
</dbReference>
<gene>
    <name evidence="1" type="ORF">SCUD_LOCUS8035</name>
</gene>
<reference evidence="1 2" key="2">
    <citation type="submission" date="2018-11" db="EMBL/GenBank/DDBJ databases">
        <authorList>
            <consortium name="Pathogen Informatics"/>
        </authorList>
    </citation>
    <scope>NUCLEOTIDE SEQUENCE [LARGE SCALE GENOMIC DNA]</scope>
    <source>
        <strain evidence="1">Dakar</strain>
        <strain evidence="2">Dakar, Senegal</strain>
    </source>
</reference>
<protein>
    <submittedName>
        <fullName evidence="3">Ricin B-type lectin domain-containing protein</fullName>
    </submittedName>
</protein>
<evidence type="ECO:0000313" key="3">
    <source>
        <dbReference type="WBParaSite" id="SCUD_0000803501-mRNA-1"/>
    </source>
</evidence>
<name>A0A183JZ77_9TREM</name>
<keyword evidence="2" id="KW-1185">Reference proteome</keyword>
<dbReference type="WBParaSite" id="SCUD_0000803501-mRNA-1">
    <property type="protein sequence ID" value="SCUD_0000803501-mRNA-1"/>
    <property type="gene ID" value="SCUD_0000803501"/>
</dbReference>
<sequence length="86" mass="9659">MTENKMLEAKWPCNSVLQSQYIDRLILGRPDYDCAAGSALAGTVPSIWSCEYIALPQTVTEQRPDNSYLIKMSSLGSQFETRDKEP</sequence>
<proteinExistence type="predicted"/>
<accession>A0A183JZ77</accession>
<evidence type="ECO:0000313" key="1">
    <source>
        <dbReference type="EMBL" id="VDP28948.1"/>
    </source>
</evidence>
<evidence type="ECO:0000313" key="2">
    <source>
        <dbReference type="Proteomes" id="UP000279833"/>
    </source>
</evidence>
<dbReference type="AlphaFoldDB" id="A0A183JZ77"/>